<reference evidence="4 5" key="1">
    <citation type="submission" date="2014-11" db="EMBL/GenBank/DDBJ databases">
        <title>Genetic blueprint of the zoonotic pathogen Toxocara canis.</title>
        <authorList>
            <person name="Zhu X.-Q."/>
            <person name="Korhonen P.K."/>
            <person name="Cai H."/>
            <person name="Young N.D."/>
            <person name="Nejsum P."/>
            <person name="von Samson-Himmelstjerna G."/>
            <person name="Boag P.R."/>
            <person name="Tan P."/>
            <person name="Li Q."/>
            <person name="Min J."/>
            <person name="Yang Y."/>
            <person name="Wang X."/>
            <person name="Fang X."/>
            <person name="Hall R.S."/>
            <person name="Hofmann A."/>
            <person name="Sternberg P.W."/>
            <person name="Jex A.R."/>
            <person name="Gasser R.B."/>
        </authorList>
    </citation>
    <scope>NUCLEOTIDE SEQUENCE [LARGE SCALE GENOMIC DNA]</scope>
    <source>
        <strain evidence="4">PN_DK_2014</strain>
    </source>
</reference>
<evidence type="ECO:0000259" key="3">
    <source>
        <dbReference type="PROSITE" id="PS50076"/>
    </source>
</evidence>
<dbReference type="InterPro" id="IPR036869">
    <property type="entry name" value="J_dom_sf"/>
</dbReference>
<dbReference type="PROSITE" id="PS50076">
    <property type="entry name" value="DNAJ_2"/>
    <property type="match status" value="1"/>
</dbReference>
<dbReference type="Gene3D" id="1.10.287.110">
    <property type="entry name" value="DnaJ domain"/>
    <property type="match status" value="1"/>
</dbReference>
<feature type="domain" description="J" evidence="3">
    <location>
        <begin position="33"/>
        <end position="100"/>
    </location>
</feature>
<gene>
    <name evidence="4" type="primary">DnaJ-60</name>
    <name evidence="4" type="ORF">Tcan_08598</name>
</gene>
<comment type="caution">
    <text evidence="4">The sequence shown here is derived from an EMBL/GenBank/DDBJ whole genome shotgun (WGS) entry which is preliminary data.</text>
</comment>
<evidence type="ECO:0000256" key="2">
    <source>
        <dbReference type="SAM" id="Phobius"/>
    </source>
</evidence>
<accession>A0A0B2UTW2</accession>
<sequence length="285" mass="33791">MRCSSNEKVQLLFVLSGQRAHCGCVHYGTSARTHYEVLGVRQDASLKEIKNAFYTLSKKYHPDVAGSRSDTVTTINFMAIKDAYDVLRDPEKRRTYDKQLSPRNTYQFESPSTQAPFGYPFTQRSESRRAPPPPRQTYTQAEYQRMFDQFRKRYESDAYQAFQEEMRQRAWEEQLRRRNEFLRRQSARYSHRRDFFRRRHEDTDFSRFDFVGSFGYNFEMLNKVLTVYLVVFFAVAITSAIYQRIGGFEFRTRSTVAQRSDEEQKQRIDGMMAHAPLQRPSSPLD</sequence>
<feature type="region of interest" description="Disordered" evidence="1">
    <location>
        <begin position="259"/>
        <end position="285"/>
    </location>
</feature>
<dbReference type="SMART" id="SM00271">
    <property type="entry name" value="DnaJ"/>
    <property type="match status" value="1"/>
</dbReference>
<dbReference type="Proteomes" id="UP000031036">
    <property type="component" value="Unassembled WGS sequence"/>
</dbReference>
<dbReference type="STRING" id="6265.A0A0B2UTW2"/>
<dbReference type="OrthoDB" id="376357at2759"/>
<dbReference type="InterPro" id="IPR018253">
    <property type="entry name" value="DnaJ_domain_CS"/>
</dbReference>
<dbReference type="AlphaFoldDB" id="A0A0B2UTW2"/>
<evidence type="ECO:0000256" key="1">
    <source>
        <dbReference type="SAM" id="MobiDB-lite"/>
    </source>
</evidence>
<evidence type="ECO:0000313" key="4">
    <source>
        <dbReference type="EMBL" id="KHN74541.1"/>
    </source>
</evidence>
<dbReference type="Pfam" id="PF00226">
    <property type="entry name" value="DnaJ"/>
    <property type="match status" value="1"/>
</dbReference>
<feature type="compositionally biased region" description="Basic and acidic residues" evidence="1">
    <location>
        <begin position="259"/>
        <end position="268"/>
    </location>
</feature>
<dbReference type="CDD" id="cd06257">
    <property type="entry name" value="DnaJ"/>
    <property type="match status" value="1"/>
</dbReference>
<keyword evidence="2" id="KW-1133">Transmembrane helix</keyword>
<feature type="region of interest" description="Disordered" evidence="1">
    <location>
        <begin position="94"/>
        <end position="137"/>
    </location>
</feature>
<evidence type="ECO:0000313" key="5">
    <source>
        <dbReference type="Proteomes" id="UP000031036"/>
    </source>
</evidence>
<keyword evidence="2" id="KW-0472">Membrane</keyword>
<dbReference type="PRINTS" id="PR00625">
    <property type="entry name" value="JDOMAIN"/>
</dbReference>
<dbReference type="SUPFAM" id="SSF46565">
    <property type="entry name" value="Chaperone J-domain"/>
    <property type="match status" value="1"/>
</dbReference>
<keyword evidence="2" id="KW-0812">Transmembrane</keyword>
<dbReference type="PROSITE" id="PS00636">
    <property type="entry name" value="DNAJ_1"/>
    <property type="match status" value="1"/>
</dbReference>
<name>A0A0B2UTW2_TOXCA</name>
<dbReference type="PANTHER" id="PTHR44825:SF1">
    <property type="entry name" value="DNAJ HOMOLOG SUBFAMILY C MEMBER 4"/>
    <property type="match status" value="1"/>
</dbReference>
<keyword evidence="5" id="KW-1185">Reference proteome</keyword>
<dbReference type="InterPro" id="IPR001623">
    <property type="entry name" value="DnaJ_domain"/>
</dbReference>
<organism evidence="4 5">
    <name type="scientific">Toxocara canis</name>
    <name type="common">Canine roundworm</name>
    <dbReference type="NCBI Taxonomy" id="6265"/>
    <lineage>
        <taxon>Eukaryota</taxon>
        <taxon>Metazoa</taxon>
        <taxon>Ecdysozoa</taxon>
        <taxon>Nematoda</taxon>
        <taxon>Chromadorea</taxon>
        <taxon>Rhabditida</taxon>
        <taxon>Spirurina</taxon>
        <taxon>Ascaridomorpha</taxon>
        <taxon>Ascaridoidea</taxon>
        <taxon>Toxocaridae</taxon>
        <taxon>Toxocara</taxon>
    </lineage>
</organism>
<feature type="compositionally biased region" description="Polar residues" evidence="1">
    <location>
        <begin position="101"/>
        <end position="115"/>
    </location>
</feature>
<feature type="transmembrane region" description="Helical" evidence="2">
    <location>
        <begin position="225"/>
        <end position="243"/>
    </location>
</feature>
<proteinExistence type="predicted"/>
<dbReference type="InterPro" id="IPR052763">
    <property type="entry name" value="DnaJ_C4"/>
</dbReference>
<dbReference type="OMA" id="NRFIRQA"/>
<dbReference type="EMBL" id="JPKZ01002897">
    <property type="protein sequence ID" value="KHN74541.1"/>
    <property type="molecule type" value="Genomic_DNA"/>
</dbReference>
<protein>
    <submittedName>
        <fullName evidence="4">DnaJ-like protein 60</fullName>
    </submittedName>
</protein>
<dbReference type="PANTHER" id="PTHR44825">
    <property type="match status" value="1"/>
</dbReference>